<keyword evidence="12" id="KW-1185">Reference proteome</keyword>
<dbReference type="PANTHER" id="PTHR43599:SF3">
    <property type="entry name" value="SI:DKEY-6E2.2"/>
    <property type="match status" value="1"/>
</dbReference>
<organism evidence="10">
    <name type="scientific">Acidithiobacillus ferrivorans</name>
    <dbReference type="NCBI Taxonomy" id="160808"/>
    <lineage>
        <taxon>Bacteria</taxon>
        <taxon>Pseudomonadati</taxon>
        <taxon>Pseudomonadota</taxon>
        <taxon>Acidithiobacillia</taxon>
        <taxon>Acidithiobacillales</taxon>
        <taxon>Acidithiobacillaceae</taxon>
        <taxon>Acidithiobacillus</taxon>
    </lineage>
</organism>
<dbReference type="CDD" id="cd01415">
    <property type="entry name" value="SAICAR_synt_PurC"/>
    <property type="match status" value="1"/>
</dbReference>
<evidence type="ECO:0000256" key="4">
    <source>
        <dbReference type="ARBA" id="ARBA00022741"/>
    </source>
</evidence>
<evidence type="ECO:0000256" key="1">
    <source>
        <dbReference type="ARBA" id="ARBA00004672"/>
    </source>
</evidence>
<evidence type="ECO:0000259" key="9">
    <source>
        <dbReference type="Pfam" id="PF01259"/>
    </source>
</evidence>
<dbReference type="SUPFAM" id="SSF56104">
    <property type="entry name" value="SAICAR synthase-like"/>
    <property type="match status" value="1"/>
</dbReference>
<dbReference type="GO" id="GO:0004639">
    <property type="term" value="F:phosphoribosylaminoimidazolesuccinocarboxamide synthase activity"/>
    <property type="evidence" value="ECO:0007669"/>
    <property type="project" value="UniProtKB-UniRule"/>
</dbReference>
<proteinExistence type="inferred from homology"/>
<feature type="domain" description="SAICAR synthetase/ADE2 N-terminal" evidence="9">
    <location>
        <begin position="7"/>
        <end position="231"/>
    </location>
</feature>
<dbReference type="Gene3D" id="3.30.470.20">
    <property type="entry name" value="ATP-grasp fold, B domain"/>
    <property type="match status" value="1"/>
</dbReference>
<dbReference type="HAMAP" id="MF_00137">
    <property type="entry name" value="SAICAR_synth"/>
    <property type="match status" value="1"/>
</dbReference>
<dbReference type="FunFam" id="3.30.470.20:FF:000006">
    <property type="entry name" value="Phosphoribosylaminoimidazole-succinocarboxamide synthase"/>
    <property type="match status" value="1"/>
</dbReference>
<evidence type="ECO:0000313" key="10">
    <source>
        <dbReference type="EMBL" id="CDQ11919.1"/>
    </source>
</evidence>
<dbReference type="UniPathway" id="UPA00074">
    <property type="reaction ID" value="UER00131"/>
</dbReference>
<dbReference type="GO" id="GO:0005524">
    <property type="term" value="F:ATP binding"/>
    <property type="evidence" value="ECO:0007669"/>
    <property type="project" value="UniProtKB-KW"/>
</dbReference>
<dbReference type="Proteomes" id="UP000193925">
    <property type="component" value="Chromosome AFERRI"/>
</dbReference>
<dbReference type="NCBIfam" id="TIGR00081">
    <property type="entry name" value="purC"/>
    <property type="match status" value="1"/>
</dbReference>
<dbReference type="RefSeq" id="WP_014029751.1">
    <property type="nucleotide sequence ID" value="NZ_CCCS020000057.1"/>
</dbReference>
<dbReference type="GO" id="GO:0009236">
    <property type="term" value="P:cobalamin biosynthetic process"/>
    <property type="evidence" value="ECO:0007669"/>
    <property type="project" value="InterPro"/>
</dbReference>
<comment type="pathway">
    <text evidence="1 8">Purine metabolism; IMP biosynthesis via de novo pathway; 5-amino-1-(5-phospho-D-ribosyl)imidazole-4-carboxamide from 5-amino-1-(5-phospho-D-ribosyl)imidazole-4-carboxylate: step 1/2.</text>
</comment>
<reference evidence="11 12" key="3">
    <citation type="submission" date="2017-03" db="EMBL/GenBank/DDBJ databases">
        <authorList>
            <person name="Regsiter A."/>
            <person name="William W."/>
        </authorList>
    </citation>
    <scope>NUCLEOTIDE SEQUENCE [LARGE SCALE GENOMIC DNA]</scope>
    <source>
        <strain evidence="11">PRJEB5721</strain>
    </source>
</reference>
<dbReference type="InterPro" id="IPR001636">
    <property type="entry name" value="SAICAR_synth"/>
</dbReference>
<keyword evidence="6 8" id="KW-0067">ATP-binding</keyword>
<protein>
    <recommendedName>
        <fullName evidence="8">Phosphoribosylaminoimidazole-succinocarboxamide synthase</fullName>
        <ecNumber evidence="8">6.3.2.6</ecNumber>
    </recommendedName>
    <alternativeName>
        <fullName evidence="8">SAICAR synthetase</fullName>
    </alternativeName>
</protein>
<keyword evidence="4 8" id="KW-0547">Nucleotide-binding</keyword>
<dbReference type="InterPro" id="IPR050089">
    <property type="entry name" value="SAICAR_synthetase"/>
</dbReference>
<evidence type="ECO:0000256" key="2">
    <source>
        <dbReference type="ARBA" id="ARBA00010190"/>
    </source>
</evidence>
<comment type="similarity">
    <text evidence="2 8">Belongs to the SAICAR synthetase family.</text>
</comment>
<dbReference type="PROSITE" id="PS01058">
    <property type="entry name" value="SAICAR_SYNTHETASE_2"/>
    <property type="match status" value="1"/>
</dbReference>
<evidence type="ECO:0000313" key="12">
    <source>
        <dbReference type="Proteomes" id="UP000193925"/>
    </source>
</evidence>
<dbReference type="Pfam" id="PF01259">
    <property type="entry name" value="SAICAR_synt"/>
    <property type="match status" value="1"/>
</dbReference>
<dbReference type="InterPro" id="IPR028923">
    <property type="entry name" value="SAICAR_synt/ADE2_N"/>
</dbReference>
<dbReference type="AlphaFoldDB" id="A0A060UZQ9"/>
<dbReference type="GO" id="GO:0005829">
    <property type="term" value="C:cytosol"/>
    <property type="evidence" value="ECO:0007669"/>
    <property type="project" value="TreeGrafter"/>
</dbReference>
<dbReference type="PROSITE" id="PS01057">
    <property type="entry name" value="SAICAR_SYNTHETASE_1"/>
    <property type="match status" value="1"/>
</dbReference>
<dbReference type="EC" id="6.3.2.6" evidence="8"/>
<gene>
    <name evidence="8 10" type="primary">purC</name>
    <name evidence="11" type="ORF">AFERRI_20257</name>
    <name evidence="10" type="ORF">AFERRI_600145</name>
</gene>
<dbReference type="PANTHER" id="PTHR43599">
    <property type="entry name" value="MULTIFUNCTIONAL PROTEIN ADE2"/>
    <property type="match status" value="1"/>
</dbReference>
<dbReference type="InterPro" id="IPR033934">
    <property type="entry name" value="SAICAR_synt_PurC"/>
</dbReference>
<evidence type="ECO:0000256" key="8">
    <source>
        <dbReference type="HAMAP-Rule" id="MF_00137"/>
    </source>
</evidence>
<sequence length="240" mass="27402">MSERTALYEGKAKIVYASELPDELVLHFKDDTSAFDGEKVEQLAHKGEINNAFNAFIMEYLQGEGVPTHFIRRLNARESLVRRLEMIPVECVVRNRAAGSLSKRLGIEEGRILEPPTLEFFLKNDALHDPMINTSHIRTFGWATAEEVEAMRRWTMRVNILLSALFAKANLILVDFKLEFGRFDGELYLGDEFSPDGCRLWDARNLEKMDKDRFRRNLGGVVEAYVEVARRLGVPLPAVS</sequence>
<dbReference type="EMBL" id="CCCS020000057">
    <property type="protein sequence ID" value="CDQ11919.1"/>
    <property type="molecule type" value="Genomic_DNA"/>
</dbReference>
<dbReference type="InterPro" id="IPR018236">
    <property type="entry name" value="SAICAR_synthetase_CS"/>
</dbReference>
<evidence type="ECO:0000256" key="7">
    <source>
        <dbReference type="ARBA" id="ARBA00048475"/>
    </source>
</evidence>
<evidence type="ECO:0000256" key="3">
    <source>
        <dbReference type="ARBA" id="ARBA00022598"/>
    </source>
</evidence>
<dbReference type="OrthoDB" id="9801549at2"/>
<comment type="catalytic activity">
    <reaction evidence="7 8">
        <text>5-amino-1-(5-phospho-D-ribosyl)imidazole-4-carboxylate + L-aspartate + ATP = (2S)-2-[5-amino-1-(5-phospho-beta-D-ribosyl)imidazole-4-carboxamido]succinate + ADP + phosphate + 2 H(+)</text>
        <dbReference type="Rhea" id="RHEA:22628"/>
        <dbReference type="ChEBI" id="CHEBI:15378"/>
        <dbReference type="ChEBI" id="CHEBI:29991"/>
        <dbReference type="ChEBI" id="CHEBI:30616"/>
        <dbReference type="ChEBI" id="CHEBI:43474"/>
        <dbReference type="ChEBI" id="CHEBI:58443"/>
        <dbReference type="ChEBI" id="CHEBI:77657"/>
        <dbReference type="ChEBI" id="CHEBI:456216"/>
        <dbReference type="EC" id="6.3.2.6"/>
    </reaction>
</comment>
<dbReference type="EMBL" id="LT841305">
    <property type="protein sequence ID" value="SMH65475.1"/>
    <property type="molecule type" value="Genomic_DNA"/>
</dbReference>
<keyword evidence="3 8" id="KW-0436">Ligase</keyword>
<reference evidence="10" key="1">
    <citation type="submission" date="2014-03" db="EMBL/GenBank/DDBJ databases">
        <authorList>
            <person name="Genoscope - CEA"/>
        </authorList>
    </citation>
    <scope>NUCLEOTIDE SEQUENCE [LARGE SCALE GENOMIC DNA]</scope>
    <source>
        <strain evidence="10">CF27</strain>
    </source>
</reference>
<dbReference type="Gene3D" id="3.30.200.20">
    <property type="entry name" value="Phosphorylase Kinase, domain 1"/>
    <property type="match status" value="1"/>
</dbReference>
<evidence type="ECO:0000313" key="11">
    <source>
        <dbReference type="EMBL" id="SMH65475.1"/>
    </source>
</evidence>
<keyword evidence="5 8" id="KW-0658">Purine biosynthesis</keyword>
<dbReference type="GO" id="GO:0006189">
    <property type="term" value="P:'de novo' IMP biosynthetic process"/>
    <property type="evidence" value="ECO:0007669"/>
    <property type="project" value="UniProtKB-UniRule"/>
</dbReference>
<evidence type="ECO:0000256" key="6">
    <source>
        <dbReference type="ARBA" id="ARBA00022840"/>
    </source>
</evidence>
<name>A0A060UZQ9_9PROT</name>
<evidence type="ECO:0000256" key="5">
    <source>
        <dbReference type="ARBA" id="ARBA00022755"/>
    </source>
</evidence>
<reference evidence="10" key="2">
    <citation type="submission" date="2014-07" db="EMBL/GenBank/DDBJ databases">
        <title>Initial genome analysis of the psychrotolerant acidophile Acidithiobacillus ferrivorans CF27: insights into iron and sulfur oxidation pathways and into biofilm formation.</title>
        <authorList>
            <person name="Talla E."/>
            <person name="Hedrich S."/>
            <person name="Mangenot S."/>
            <person name="Ji B."/>
            <person name="Johnson D.B."/>
            <person name="Barbe V."/>
            <person name="Bonnefoy V."/>
        </authorList>
    </citation>
    <scope>NUCLEOTIDE SEQUENCE [LARGE SCALE GENOMIC DNA]</scope>
    <source>
        <strain evidence="10">CF27</strain>
    </source>
</reference>
<accession>A0A060UZQ9</accession>